<proteinExistence type="predicted"/>
<keyword evidence="3" id="KW-1185">Reference proteome</keyword>
<dbReference type="EMBL" id="PDUG01000006">
    <property type="protein sequence ID" value="PIC17482.1"/>
    <property type="molecule type" value="Genomic_DNA"/>
</dbReference>
<name>A0A2G5SR96_9PELO</name>
<feature type="compositionally biased region" description="Acidic residues" evidence="1">
    <location>
        <begin position="160"/>
        <end position="185"/>
    </location>
</feature>
<evidence type="ECO:0000313" key="3">
    <source>
        <dbReference type="Proteomes" id="UP000230233"/>
    </source>
</evidence>
<feature type="region of interest" description="Disordered" evidence="1">
    <location>
        <begin position="155"/>
        <end position="192"/>
    </location>
</feature>
<comment type="caution">
    <text evidence="2">The sequence shown here is derived from an EMBL/GenBank/DDBJ whole genome shotgun (WGS) entry which is preliminary data.</text>
</comment>
<protein>
    <submittedName>
        <fullName evidence="2">Uncharacterized protein</fullName>
    </submittedName>
</protein>
<dbReference type="Proteomes" id="UP000230233">
    <property type="component" value="Chromosome X"/>
</dbReference>
<evidence type="ECO:0000256" key="1">
    <source>
        <dbReference type="SAM" id="MobiDB-lite"/>
    </source>
</evidence>
<dbReference type="AlphaFoldDB" id="A0A2G5SR96"/>
<accession>A0A2G5SR96</accession>
<evidence type="ECO:0000313" key="2">
    <source>
        <dbReference type="EMBL" id="PIC17482.1"/>
    </source>
</evidence>
<reference evidence="3" key="1">
    <citation type="submission" date="2017-10" db="EMBL/GenBank/DDBJ databases">
        <title>Rapid genome shrinkage in a self-fertile nematode reveals novel sperm competition proteins.</title>
        <authorList>
            <person name="Yin D."/>
            <person name="Schwarz E.M."/>
            <person name="Thomas C.G."/>
            <person name="Felde R.L."/>
            <person name="Korf I.F."/>
            <person name="Cutter A.D."/>
            <person name="Schartner C.M."/>
            <person name="Ralston E.J."/>
            <person name="Meyer B.J."/>
            <person name="Haag E.S."/>
        </authorList>
    </citation>
    <scope>NUCLEOTIDE SEQUENCE [LARGE SCALE GENOMIC DNA]</scope>
    <source>
        <strain evidence="3">JU1422</strain>
    </source>
</reference>
<dbReference type="OrthoDB" id="10405342at2759"/>
<gene>
    <name evidence="2" type="primary">Cnig_chr_X.g23708</name>
    <name evidence="2" type="ORF">B9Z55_023708</name>
</gene>
<organism evidence="2 3">
    <name type="scientific">Caenorhabditis nigoni</name>
    <dbReference type="NCBI Taxonomy" id="1611254"/>
    <lineage>
        <taxon>Eukaryota</taxon>
        <taxon>Metazoa</taxon>
        <taxon>Ecdysozoa</taxon>
        <taxon>Nematoda</taxon>
        <taxon>Chromadorea</taxon>
        <taxon>Rhabditida</taxon>
        <taxon>Rhabditina</taxon>
        <taxon>Rhabditomorpha</taxon>
        <taxon>Rhabditoidea</taxon>
        <taxon>Rhabditidae</taxon>
        <taxon>Peloderinae</taxon>
        <taxon>Caenorhabditis</taxon>
    </lineage>
</organism>
<sequence>MDFFEYEELDAENVISLRLDLQNIKEFYNAPDRCFGTGKDILNTNWVFGCFYDPTTEKYNMSAIGEELENVRCDVTFSVVQPRDPAMERLVARPINQRRIVRQFFQEVADIPGGEWETVFTDERYSFENWAFLGYVEYQFRVILTPLQLPDPEPGMVPEMIDDQEPEEADEEEIDEEEEEEEEDAERDRRDAWADDIIPAGEEEQIHNIRYAKKIQIFCLNCQRILPFLQSKYFYIFEIRKPAVKVHFKFVESF</sequence>